<dbReference type="Gene3D" id="3.40.50.720">
    <property type="entry name" value="NAD(P)-binding Rossmann-like Domain"/>
    <property type="match status" value="1"/>
</dbReference>
<dbReference type="InterPro" id="IPR000683">
    <property type="entry name" value="Gfo/Idh/MocA-like_OxRdtase_N"/>
</dbReference>
<dbReference type="RefSeq" id="WP_320508283.1">
    <property type="nucleotide sequence ID" value="NZ_JAXCLW010000002.1"/>
</dbReference>
<protein>
    <submittedName>
        <fullName evidence="2">Gfo/Idh/MocA family oxidoreductase</fullName>
    </submittedName>
</protein>
<evidence type="ECO:0000313" key="2">
    <source>
        <dbReference type="EMBL" id="MDY0883243.1"/>
    </source>
</evidence>
<sequence length="303" mass="34043">MLKLGIIGSSPGNGHPYSWSAIFNGYEPDAMAECPYPVIPAYLAKQRFPEDRLANGQVTHIWTQDPENSRHIAQASRIAHVVDNFSDLIGKVDGVLLARDDAEHHEEMAVPFLRAGMPVYIDKPLALDRQTERRIFAEERFPGQIYTGTPLTHAVELMLDSATQEQLGEIRHVHAVTPKYWNTYAVHIIEPVLAYLDLNSSPVQTEVMRSGEAVILVARWENGKSATFTVTGSLPAKITFDIFGTDGHEQRVFADSFNAFKTSLQRFCTGVQNRQRMFDLKRQSLVTELIECGSQEMDKAVRQ</sequence>
<organism evidence="2 3">
    <name type="scientific">Dongia soli</name>
    <dbReference type="NCBI Taxonomy" id="600628"/>
    <lineage>
        <taxon>Bacteria</taxon>
        <taxon>Pseudomonadati</taxon>
        <taxon>Pseudomonadota</taxon>
        <taxon>Alphaproteobacteria</taxon>
        <taxon>Rhodospirillales</taxon>
        <taxon>Dongiaceae</taxon>
        <taxon>Dongia</taxon>
    </lineage>
</organism>
<dbReference type="Pfam" id="PF01408">
    <property type="entry name" value="GFO_IDH_MocA"/>
    <property type="match status" value="1"/>
</dbReference>
<name>A0ABU5EA67_9PROT</name>
<evidence type="ECO:0000313" key="3">
    <source>
        <dbReference type="Proteomes" id="UP001279642"/>
    </source>
</evidence>
<comment type="caution">
    <text evidence="2">The sequence shown here is derived from an EMBL/GenBank/DDBJ whole genome shotgun (WGS) entry which is preliminary data.</text>
</comment>
<gene>
    <name evidence="2" type="ORF">SMD27_10340</name>
</gene>
<dbReference type="InterPro" id="IPR036291">
    <property type="entry name" value="NAD(P)-bd_dom_sf"/>
</dbReference>
<dbReference type="EMBL" id="JAXCLW010000002">
    <property type="protein sequence ID" value="MDY0883243.1"/>
    <property type="molecule type" value="Genomic_DNA"/>
</dbReference>
<evidence type="ECO:0000259" key="1">
    <source>
        <dbReference type="Pfam" id="PF01408"/>
    </source>
</evidence>
<feature type="domain" description="Gfo/Idh/MocA-like oxidoreductase N-terminal" evidence="1">
    <location>
        <begin position="53"/>
        <end position="137"/>
    </location>
</feature>
<accession>A0ABU5EA67</accession>
<proteinExistence type="predicted"/>
<reference evidence="2 3" key="1">
    <citation type="journal article" date="2016" name="Antonie Van Leeuwenhoek">
        <title>Dongia soli sp. nov., isolated from soil from Dokdo, Korea.</title>
        <authorList>
            <person name="Kim D.U."/>
            <person name="Lee H."/>
            <person name="Kim H."/>
            <person name="Kim S.G."/>
            <person name="Ka J.O."/>
        </authorList>
    </citation>
    <scope>NUCLEOTIDE SEQUENCE [LARGE SCALE GENOMIC DNA]</scope>
    <source>
        <strain evidence="2 3">D78</strain>
    </source>
</reference>
<dbReference type="Proteomes" id="UP001279642">
    <property type="component" value="Unassembled WGS sequence"/>
</dbReference>
<dbReference type="SUPFAM" id="SSF51735">
    <property type="entry name" value="NAD(P)-binding Rossmann-fold domains"/>
    <property type="match status" value="1"/>
</dbReference>
<keyword evidence="3" id="KW-1185">Reference proteome</keyword>